<dbReference type="Pfam" id="PF02416">
    <property type="entry name" value="TatA_B_E"/>
    <property type="match status" value="1"/>
</dbReference>
<proteinExistence type="inferred from homology"/>
<keyword evidence="2 9" id="KW-0813">Transport</keyword>
<protein>
    <recommendedName>
        <fullName evidence="9">Sec-independent protein translocase protein TatA</fullName>
    </recommendedName>
</protein>
<feature type="compositionally biased region" description="Polar residues" evidence="10">
    <location>
        <begin position="52"/>
        <end position="71"/>
    </location>
</feature>
<evidence type="ECO:0000256" key="9">
    <source>
        <dbReference type="HAMAP-Rule" id="MF_00236"/>
    </source>
</evidence>
<comment type="function">
    <text evidence="9">Part of the twin-arginine translocation (Tat) system that transports large folded proteins containing a characteristic twin-arginine motif in their signal peptide across membranes. TatA could form the protein-conducting channel of the Tat system.</text>
</comment>
<dbReference type="AlphaFoldDB" id="B8JDB1"/>
<accession>B8JDB1</accession>
<gene>
    <name evidence="9" type="primary">tatA</name>
    <name evidence="11" type="ordered locus">A2cp1_2623</name>
</gene>
<keyword evidence="8 9" id="KW-0472">Membrane</keyword>
<evidence type="ECO:0000256" key="7">
    <source>
        <dbReference type="ARBA" id="ARBA00023010"/>
    </source>
</evidence>
<dbReference type="SMR" id="B8JDB1"/>
<keyword evidence="5 9" id="KW-0653">Protein transport</keyword>
<name>B8JDB1_ANAD2</name>
<comment type="subunit">
    <text evidence="9">Forms a complex with TatC.</text>
</comment>
<comment type="subcellular location">
    <subcellularLocation>
        <location evidence="9">Cell inner membrane</location>
        <topology evidence="9">Single-pass membrane protein</topology>
    </subcellularLocation>
    <subcellularLocation>
        <location evidence="1">Cell membrane</location>
        <topology evidence="1">Single-pass membrane protein</topology>
    </subcellularLocation>
</comment>
<comment type="similarity">
    <text evidence="9">Belongs to the TatA/E family.</text>
</comment>
<evidence type="ECO:0000256" key="5">
    <source>
        <dbReference type="ARBA" id="ARBA00022927"/>
    </source>
</evidence>
<evidence type="ECO:0000256" key="4">
    <source>
        <dbReference type="ARBA" id="ARBA00022692"/>
    </source>
</evidence>
<dbReference type="GO" id="GO:0033281">
    <property type="term" value="C:TAT protein transport complex"/>
    <property type="evidence" value="ECO:0007669"/>
    <property type="project" value="UniProtKB-UniRule"/>
</dbReference>
<keyword evidence="4 9" id="KW-0812">Transmembrane</keyword>
<dbReference type="EMBL" id="CP001359">
    <property type="protein sequence ID" value="ACL65960.1"/>
    <property type="molecule type" value="Genomic_DNA"/>
</dbReference>
<dbReference type="RefSeq" id="WP_011420389.1">
    <property type="nucleotide sequence ID" value="NC_011891.1"/>
</dbReference>
<keyword evidence="12" id="KW-1185">Reference proteome</keyword>
<evidence type="ECO:0000256" key="3">
    <source>
        <dbReference type="ARBA" id="ARBA00022475"/>
    </source>
</evidence>
<dbReference type="KEGG" id="acp:A2cp1_2623"/>
<keyword evidence="6 9" id="KW-1133">Transmembrane helix</keyword>
<dbReference type="PANTHER" id="PTHR42982">
    <property type="entry name" value="SEC-INDEPENDENT PROTEIN TRANSLOCASE PROTEIN TATA"/>
    <property type="match status" value="1"/>
</dbReference>
<evidence type="ECO:0000256" key="10">
    <source>
        <dbReference type="SAM" id="MobiDB-lite"/>
    </source>
</evidence>
<keyword evidence="9" id="KW-0997">Cell inner membrane</keyword>
<dbReference type="InterPro" id="IPR003369">
    <property type="entry name" value="TatA/B/E"/>
</dbReference>
<feature type="region of interest" description="Disordered" evidence="10">
    <location>
        <begin position="43"/>
        <end position="71"/>
    </location>
</feature>
<evidence type="ECO:0000313" key="12">
    <source>
        <dbReference type="Proteomes" id="UP000007089"/>
    </source>
</evidence>
<evidence type="ECO:0000256" key="8">
    <source>
        <dbReference type="ARBA" id="ARBA00023136"/>
    </source>
</evidence>
<organism evidence="11 12">
    <name type="scientific">Anaeromyxobacter dehalogenans (strain ATCC BAA-258 / DSM 21875 / 2CP-1)</name>
    <dbReference type="NCBI Taxonomy" id="455488"/>
    <lineage>
        <taxon>Bacteria</taxon>
        <taxon>Pseudomonadati</taxon>
        <taxon>Myxococcota</taxon>
        <taxon>Myxococcia</taxon>
        <taxon>Myxococcales</taxon>
        <taxon>Cystobacterineae</taxon>
        <taxon>Anaeromyxobacteraceae</taxon>
        <taxon>Anaeromyxobacter</taxon>
    </lineage>
</organism>
<dbReference type="InterPro" id="IPR006312">
    <property type="entry name" value="TatA/E"/>
</dbReference>
<dbReference type="GO" id="GO:0043953">
    <property type="term" value="P:protein transport by the Tat complex"/>
    <property type="evidence" value="ECO:0007669"/>
    <property type="project" value="UniProtKB-UniRule"/>
</dbReference>
<dbReference type="HOGENOM" id="CLU_086034_5_4_7"/>
<dbReference type="PANTHER" id="PTHR42982:SF1">
    <property type="entry name" value="SEC-INDEPENDENT PROTEIN TRANSLOCASE PROTEIN TATA"/>
    <property type="match status" value="1"/>
</dbReference>
<dbReference type="NCBIfam" id="TIGR01411">
    <property type="entry name" value="tatAE"/>
    <property type="match status" value="1"/>
</dbReference>
<evidence type="ECO:0000256" key="1">
    <source>
        <dbReference type="ARBA" id="ARBA00004162"/>
    </source>
</evidence>
<reference evidence="11" key="1">
    <citation type="submission" date="2009-01" db="EMBL/GenBank/DDBJ databases">
        <title>Complete sequence of Anaeromyxobacter dehalogenans 2CP-1.</title>
        <authorList>
            <consortium name="US DOE Joint Genome Institute"/>
            <person name="Lucas S."/>
            <person name="Copeland A."/>
            <person name="Lapidus A."/>
            <person name="Glavina del Rio T."/>
            <person name="Dalin E."/>
            <person name="Tice H."/>
            <person name="Bruce D."/>
            <person name="Goodwin L."/>
            <person name="Pitluck S."/>
            <person name="Saunders E."/>
            <person name="Brettin T."/>
            <person name="Detter J.C."/>
            <person name="Han C."/>
            <person name="Larimer F."/>
            <person name="Land M."/>
            <person name="Hauser L."/>
            <person name="Kyrpides N."/>
            <person name="Ovchinnikova G."/>
            <person name="Beliaev A.S."/>
            <person name="Richardson P."/>
        </authorList>
    </citation>
    <scope>NUCLEOTIDE SEQUENCE</scope>
    <source>
        <strain evidence="11">2CP-1</strain>
    </source>
</reference>
<sequence>MFGLRMPELLLILAIVVILFGASRLPALGAGLGQGIRSFKKAFGGEDEKPTASGNGSTPTQSSSDQGSKQA</sequence>
<dbReference type="GO" id="GO:0008320">
    <property type="term" value="F:protein transmembrane transporter activity"/>
    <property type="evidence" value="ECO:0007669"/>
    <property type="project" value="UniProtKB-UniRule"/>
</dbReference>
<dbReference type="Proteomes" id="UP000007089">
    <property type="component" value="Chromosome"/>
</dbReference>
<dbReference type="HAMAP" id="MF_00236">
    <property type="entry name" value="TatA_E"/>
    <property type="match status" value="1"/>
</dbReference>
<keyword evidence="7 9" id="KW-0811">Translocation</keyword>
<dbReference type="Gene3D" id="1.20.5.3310">
    <property type="match status" value="1"/>
</dbReference>
<evidence type="ECO:0000313" key="11">
    <source>
        <dbReference type="EMBL" id="ACL65960.1"/>
    </source>
</evidence>
<keyword evidence="3 9" id="KW-1003">Cell membrane</keyword>
<evidence type="ECO:0000256" key="2">
    <source>
        <dbReference type="ARBA" id="ARBA00022448"/>
    </source>
</evidence>
<evidence type="ECO:0000256" key="6">
    <source>
        <dbReference type="ARBA" id="ARBA00022989"/>
    </source>
</evidence>